<protein>
    <recommendedName>
        <fullName evidence="3">Beta-lactamase-related domain-containing protein</fullName>
    </recommendedName>
</protein>
<reference evidence="4" key="1">
    <citation type="submission" date="2014-11" db="EMBL/GenBank/DDBJ databases">
        <authorList>
            <person name="Otto D Thomas"/>
            <person name="Naeem Raeece"/>
        </authorList>
    </citation>
    <scope>NUCLEOTIDE SEQUENCE</scope>
</reference>
<proteinExistence type="predicted"/>
<dbReference type="SUPFAM" id="SSF56601">
    <property type="entry name" value="beta-lactamase/transpeptidase-like"/>
    <property type="match status" value="1"/>
</dbReference>
<keyword evidence="2" id="KW-0732">Signal</keyword>
<evidence type="ECO:0000256" key="1">
    <source>
        <dbReference type="SAM" id="MobiDB-lite"/>
    </source>
</evidence>
<accession>A0A0G4H282</accession>
<feature type="chain" id="PRO_5005190872" description="Beta-lactamase-related domain-containing protein" evidence="2">
    <location>
        <begin position="22"/>
        <end position="697"/>
    </location>
</feature>
<dbReference type="Gene3D" id="3.40.710.10">
    <property type="entry name" value="DD-peptidase/beta-lactamase superfamily"/>
    <property type="match status" value="1"/>
</dbReference>
<name>A0A0G4H282_9ALVE</name>
<gene>
    <name evidence="4" type="ORF">Cvel_24368</name>
</gene>
<dbReference type="InterPro" id="IPR001466">
    <property type="entry name" value="Beta-lactam-related"/>
</dbReference>
<dbReference type="PANTHER" id="PTHR46825">
    <property type="entry name" value="D-ALANYL-D-ALANINE-CARBOXYPEPTIDASE/ENDOPEPTIDASE AMPH"/>
    <property type="match status" value="1"/>
</dbReference>
<evidence type="ECO:0000259" key="3">
    <source>
        <dbReference type="Pfam" id="PF00144"/>
    </source>
</evidence>
<sequence length="697" mass="74531">MRRVVPSVCIHLSLAVLLSSSSPNNTKAVAQFTSSPFSSPFIPSSPVGGSITINKPSCHGHYCLGLQGQSCSAACQQVGRSCSSVYPGRGRTNGNDAREMFDSVWQLGCTNTDFRGRTQLYHPAYVSSTATVMHRKCVGTDNVWYLSCSAFHSQMRRLCHCPMPGGHPDMCKVGTAFDGPCSVGQGDCDSSHECVSGTLTCGTNNGGSFGFSSATDVCVYPSWGERYWTVREGWRFGLRGRSCSEACGSTNIASRHITDGAYWALQNLFSPSFEACKRDKIATWWAHDQPAVVTDMTDPHGNYGRCLGFAGSQMPSSGVLTTSKYPTVQRFCRCLTNDLSSQAQAVLNANSLVAAVAMARGDGRRLREFGYAGVRIRGQQNGGSVSADSRWHIGSMTKFWTSTLVGILLEEPSNAAFSWSSTLKALWDARGSSHHSGIFQTWASLRAASRYTTATLADFATHAAGMCSNQEPCGADPSVDMGTSSSSWHIRAVASCLKSSTGQSGSNIYSNHDFVVLGVAAELLAQTSYESAMLSRIFTPLGIQSGWWGSPQGSRDGWGHWGGAGTPQDPTSRPSPFHPMSPSGDLAASVDDIMRFYRWHLRGVLGYSSSSPRLSRGGFQSLHTPTTGSWAKGMFTGTWNGKDCIQHNGSIGSWLSLVWVCKGSGLGDSDVHLMISSTGGAPGNAAVNSMLSTLRGL</sequence>
<feature type="region of interest" description="Disordered" evidence="1">
    <location>
        <begin position="557"/>
        <end position="582"/>
    </location>
</feature>
<feature type="signal peptide" evidence="2">
    <location>
        <begin position="1"/>
        <end position="21"/>
    </location>
</feature>
<dbReference type="InterPro" id="IPR012338">
    <property type="entry name" value="Beta-lactam/transpept-like"/>
</dbReference>
<dbReference type="PANTHER" id="PTHR46825:SF9">
    <property type="entry name" value="BETA-LACTAMASE-RELATED DOMAIN-CONTAINING PROTEIN"/>
    <property type="match status" value="1"/>
</dbReference>
<dbReference type="VEuPathDB" id="CryptoDB:Cvel_24368"/>
<dbReference type="EMBL" id="CDMZ01001792">
    <property type="protein sequence ID" value="CEM37646.1"/>
    <property type="molecule type" value="Genomic_DNA"/>
</dbReference>
<dbReference type="Pfam" id="PF00144">
    <property type="entry name" value="Beta-lactamase"/>
    <property type="match status" value="1"/>
</dbReference>
<dbReference type="AlphaFoldDB" id="A0A0G4H282"/>
<dbReference type="InterPro" id="IPR050491">
    <property type="entry name" value="AmpC-like"/>
</dbReference>
<evidence type="ECO:0000256" key="2">
    <source>
        <dbReference type="SAM" id="SignalP"/>
    </source>
</evidence>
<evidence type="ECO:0000313" key="4">
    <source>
        <dbReference type="EMBL" id="CEM37646.1"/>
    </source>
</evidence>
<feature type="domain" description="Beta-lactamase-related" evidence="3">
    <location>
        <begin position="356"/>
        <end position="666"/>
    </location>
</feature>
<organism evidence="4">
    <name type="scientific">Chromera velia CCMP2878</name>
    <dbReference type="NCBI Taxonomy" id="1169474"/>
    <lineage>
        <taxon>Eukaryota</taxon>
        <taxon>Sar</taxon>
        <taxon>Alveolata</taxon>
        <taxon>Colpodellida</taxon>
        <taxon>Chromeraceae</taxon>
        <taxon>Chromera</taxon>
    </lineage>
</organism>